<dbReference type="PIRSF" id="PIRSF028846">
    <property type="entry name" value="UCP028846"/>
    <property type="match status" value="1"/>
</dbReference>
<sequence>MQGILSLLATTAVVLVPAVGAQCPDYSTYSQQRHEPFSTGRYSLSYMRPDPACRTFNSSDVEDTIVAMKSVIKDPDLYRLFENAFPNSLDTAVKWKGVAADNSGEELTFLITGDINAMWLRDSANQMQSYLSLLKPNTSSLSLASLYRGVINLQARYILSAPHCNSFQPPLESGLPPTQNQALPDDFTPYVANTTVFECKYELDSLAAFLEISTNYYQATGDIEFFGNFNWVSAVQKIINTTEALLVGTYANNGSVNEVPYTWMRTTTSATETLSNDGRGNPVQDGTGLVRSMFRPSDDATIYQLFIPANMMFSRYLDSASQIMAAIGGQRNLANHMHNFAQSIRSAITTFGIVNDPTYGQVYAYEVDGFGSANRMDDANIPSLLSAPFIGYLNVTDPIYQNTRKFILSNDNPYFMRGPVINAVGGPHVSFGKAWPMASIMRIFTTYSVSEIETALKEIVSSTAGLGLIHESINTFDAGDWTRQWFSWANGLFGQCLLDLKDRVPAVLGASYQ</sequence>
<name>A0A2J6Q977_9HELO</name>
<dbReference type="EMBL" id="KZ613476">
    <property type="protein sequence ID" value="PMD22820.1"/>
    <property type="molecule type" value="Genomic_DNA"/>
</dbReference>
<dbReference type="Pfam" id="PF06824">
    <property type="entry name" value="Glyco_hydro_125"/>
    <property type="match status" value="1"/>
</dbReference>
<proteinExistence type="predicted"/>
<dbReference type="SMART" id="SM01149">
    <property type="entry name" value="DUF1237"/>
    <property type="match status" value="1"/>
</dbReference>
<protein>
    <submittedName>
        <fullName evidence="2">Glycoside hydrolase family 125 protein</fullName>
    </submittedName>
</protein>
<dbReference type="Proteomes" id="UP000235672">
    <property type="component" value="Unassembled WGS sequence"/>
</dbReference>
<keyword evidence="3" id="KW-1185">Reference proteome</keyword>
<dbReference type="SUPFAM" id="SSF48208">
    <property type="entry name" value="Six-hairpin glycosidases"/>
    <property type="match status" value="1"/>
</dbReference>
<dbReference type="AlphaFoldDB" id="A0A2J6Q977"/>
<accession>A0A2J6Q977</accession>
<gene>
    <name evidence="2" type="ORF">NA56DRAFT_569597</name>
</gene>
<dbReference type="OrthoDB" id="7771656at2759"/>
<evidence type="ECO:0000256" key="1">
    <source>
        <dbReference type="SAM" id="SignalP"/>
    </source>
</evidence>
<organism evidence="2 3">
    <name type="scientific">Hyaloscypha hepaticicola</name>
    <dbReference type="NCBI Taxonomy" id="2082293"/>
    <lineage>
        <taxon>Eukaryota</taxon>
        <taxon>Fungi</taxon>
        <taxon>Dikarya</taxon>
        <taxon>Ascomycota</taxon>
        <taxon>Pezizomycotina</taxon>
        <taxon>Leotiomycetes</taxon>
        <taxon>Helotiales</taxon>
        <taxon>Hyaloscyphaceae</taxon>
        <taxon>Hyaloscypha</taxon>
    </lineage>
</organism>
<reference evidence="2 3" key="1">
    <citation type="submission" date="2016-05" db="EMBL/GenBank/DDBJ databases">
        <title>A degradative enzymes factory behind the ericoid mycorrhizal symbiosis.</title>
        <authorList>
            <consortium name="DOE Joint Genome Institute"/>
            <person name="Martino E."/>
            <person name="Morin E."/>
            <person name="Grelet G."/>
            <person name="Kuo A."/>
            <person name="Kohler A."/>
            <person name="Daghino S."/>
            <person name="Barry K."/>
            <person name="Choi C."/>
            <person name="Cichocki N."/>
            <person name="Clum A."/>
            <person name="Copeland A."/>
            <person name="Hainaut M."/>
            <person name="Haridas S."/>
            <person name="Labutti K."/>
            <person name="Lindquist E."/>
            <person name="Lipzen A."/>
            <person name="Khouja H.-R."/>
            <person name="Murat C."/>
            <person name="Ohm R."/>
            <person name="Olson A."/>
            <person name="Spatafora J."/>
            <person name="Veneault-Fourrey C."/>
            <person name="Henrissat B."/>
            <person name="Grigoriev I."/>
            <person name="Martin F."/>
            <person name="Perotto S."/>
        </authorList>
    </citation>
    <scope>NUCLEOTIDE SEQUENCE [LARGE SCALE GENOMIC DNA]</scope>
    <source>
        <strain evidence="2 3">UAMH 7357</strain>
    </source>
</reference>
<dbReference type="InterPro" id="IPR012341">
    <property type="entry name" value="6hp_glycosidase-like_sf"/>
</dbReference>
<keyword evidence="1" id="KW-0732">Signal</keyword>
<dbReference type="GO" id="GO:0016787">
    <property type="term" value="F:hydrolase activity"/>
    <property type="evidence" value="ECO:0007669"/>
    <property type="project" value="UniProtKB-KW"/>
</dbReference>
<dbReference type="STRING" id="1745343.A0A2J6Q977"/>
<evidence type="ECO:0000313" key="3">
    <source>
        <dbReference type="Proteomes" id="UP000235672"/>
    </source>
</evidence>
<dbReference type="PANTHER" id="PTHR31047:SF1">
    <property type="entry name" value="DUF1237 DOMAIN-CONTAINING PROTEIN"/>
    <property type="match status" value="1"/>
</dbReference>
<dbReference type="PANTHER" id="PTHR31047">
    <property type="entry name" value="MEIOTICALLY UP-REGULATED GENE 157 PROTEIN"/>
    <property type="match status" value="1"/>
</dbReference>
<dbReference type="GO" id="GO:0005975">
    <property type="term" value="P:carbohydrate metabolic process"/>
    <property type="evidence" value="ECO:0007669"/>
    <property type="project" value="InterPro"/>
</dbReference>
<dbReference type="InterPro" id="IPR008313">
    <property type="entry name" value="GH125"/>
</dbReference>
<evidence type="ECO:0000313" key="2">
    <source>
        <dbReference type="EMBL" id="PMD22820.1"/>
    </source>
</evidence>
<dbReference type="InterPro" id="IPR008928">
    <property type="entry name" value="6-hairpin_glycosidase_sf"/>
</dbReference>
<keyword evidence="2" id="KW-0378">Hydrolase</keyword>
<feature type="chain" id="PRO_5014329618" evidence="1">
    <location>
        <begin position="22"/>
        <end position="513"/>
    </location>
</feature>
<dbReference type="Gene3D" id="1.50.10.10">
    <property type="match status" value="1"/>
</dbReference>
<feature type="signal peptide" evidence="1">
    <location>
        <begin position="1"/>
        <end position="21"/>
    </location>
</feature>